<comment type="caution">
    <text evidence="12">The sequence shown here is derived from an EMBL/GenBank/DDBJ whole genome shotgun (WGS) entry which is preliminary data.</text>
</comment>
<feature type="domain" description="Cytochrome c" evidence="11">
    <location>
        <begin position="44"/>
        <end position="147"/>
    </location>
</feature>
<sequence length="425" mass="45069">MTLRRVLLTVVAVGILVVLGGYALMWRPAIAPAATSAKAQIDRKAIDHGAELAAIGNCADCHTSANGAAYAGGRPIPTPFGTIYASNLTPDGETGIGSWSEEAFKRAMRDGVDREGRQLYPAFPYDHFTHATDADIHAIYAFLMSKPAVRNAVPANDLAFPFSFRPIVAGWKLLFLHRDGLEPDATKSAEWNRGRYLVEGLGHCGSCHTPRNALGGEKRGSAYAGGAAEGWNAPPLNASLVTAHKWTVDQLAEYLSTGWHRLHGAAAGPMADVAKNLGRASQGDVRAIATYIASLSPGAEGAKAAVPAGGKVLTDQPADVVAIYNGACAKCHNDRHDVGPSQAISLSYSTAVQQPQSANAVRVVMHGIESYRTDGGPYMPAFAGVLTDAQIASVVQYVRARYTDQPQWTDVKSQIAKARQEGAQR</sequence>
<keyword evidence="4 10" id="KW-0479">Metal-binding</keyword>
<dbReference type="PROSITE" id="PS51007">
    <property type="entry name" value="CYTC"/>
    <property type="match status" value="3"/>
</dbReference>
<dbReference type="OrthoDB" id="9811281at2"/>
<dbReference type="GO" id="GO:0005886">
    <property type="term" value="C:plasma membrane"/>
    <property type="evidence" value="ECO:0007669"/>
    <property type="project" value="UniProtKB-SubCell"/>
</dbReference>
<keyword evidence="7 10" id="KW-0408">Iron</keyword>
<comment type="cofactor">
    <cofactor evidence="9">
        <name>heme c</name>
        <dbReference type="ChEBI" id="CHEBI:61717"/>
    </cofactor>
    <text evidence="9">Binds 3 heme c groups covalently per subunit.</text>
</comment>
<dbReference type="InterPro" id="IPR036909">
    <property type="entry name" value="Cyt_c-like_dom_sf"/>
</dbReference>
<feature type="binding site" description="covalent" evidence="9">
    <location>
        <position position="331"/>
    </location>
    <ligand>
        <name>heme c</name>
        <dbReference type="ChEBI" id="CHEBI:61717"/>
        <label>3</label>
    </ligand>
</feature>
<keyword evidence="2" id="KW-1003">Cell membrane</keyword>
<dbReference type="PANTHER" id="PTHR35008:SF8">
    <property type="entry name" value="ALCOHOL DEHYDROGENASE CYTOCHROME C SUBUNIT"/>
    <property type="match status" value="1"/>
</dbReference>
<keyword evidence="5" id="KW-0732">Signal</keyword>
<dbReference type="SUPFAM" id="SSF46626">
    <property type="entry name" value="Cytochrome c"/>
    <property type="match status" value="3"/>
</dbReference>
<dbReference type="PIRSF" id="PIRSF000018">
    <property type="entry name" value="Mb_ADH_cyt_c"/>
    <property type="match status" value="1"/>
</dbReference>
<dbReference type="PANTHER" id="PTHR35008">
    <property type="entry name" value="BLL4482 PROTEIN-RELATED"/>
    <property type="match status" value="1"/>
</dbReference>
<dbReference type="GO" id="GO:0020037">
    <property type="term" value="F:heme binding"/>
    <property type="evidence" value="ECO:0007669"/>
    <property type="project" value="InterPro"/>
</dbReference>
<protein>
    <submittedName>
        <fullName evidence="12">Nicotinate dehydrogenase subunit B</fullName>
    </submittedName>
</protein>
<feature type="binding site" description="covalent" evidence="9">
    <location>
        <position position="204"/>
    </location>
    <ligand>
        <name>heme c</name>
        <dbReference type="ChEBI" id="CHEBI:61717"/>
        <label>2</label>
    </ligand>
</feature>
<gene>
    <name evidence="12" type="primary">nicB_2</name>
    <name evidence="12" type="ORF">BN961_02206</name>
</gene>
<feature type="binding site" description="covalent" evidence="9">
    <location>
        <position position="328"/>
    </location>
    <ligand>
        <name>heme c</name>
        <dbReference type="ChEBI" id="CHEBI:61717"/>
        <label>3</label>
    </ligand>
</feature>
<evidence type="ECO:0000256" key="9">
    <source>
        <dbReference type="PIRSR" id="PIRSR000018-50"/>
    </source>
</evidence>
<dbReference type="GO" id="GO:0005506">
    <property type="term" value="F:iron ion binding"/>
    <property type="evidence" value="ECO:0007669"/>
    <property type="project" value="InterPro"/>
</dbReference>
<organism evidence="12 13">
    <name type="scientific">Afipia felis</name>
    <name type="common">Cat scratch disease bacillus</name>
    <dbReference type="NCBI Taxonomy" id="1035"/>
    <lineage>
        <taxon>Bacteria</taxon>
        <taxon>Pseudomonadati</taxon>
        <taxon>Pseudomonadota</taxon>
        <taxon>Alphaproteobacteria</taxon>
        <taxon>Hyphomicrobiales</taxon>
        <taxon>Nitrobacteraceae</taxon>
        <taxon>Afipia</taxon>
    </lineage>
</organism>
<dbReference type="GO" id="GO:0016614">
    <property type="term" value="F:oxidoreductase activity, acting on CH-OH group of donors"/>
    <property type="evidence" value="ECO:0007669"/>
    <property type="project" value="InterPro"/>
</dbReference>
<evidence type="ECO:0000256" key="5">
    <source>
        <dbReference type="ARBA" id="ARBA00022729"/>
    </source>
</evidence>
<evidence type="ECO:0000313" key="13">
    <source>
        <dbReference type="Proteomes" id="UP000035762"/>
    </source>
</evidence>
<dbReference type="STRING" id="1035.BN961_02206"/>
<dbReference type="Proteomes" id="UP000035762">
    <property type="component" value="Unassembled WGS sequence"/>
</dbReference>
<feature type="binding site" description="axial binding residue" evidence="10">
    <location>
        <position position="332"/>
    </location>
    <ligand>
        <name>heme c</name>
        <dbReference type="ChEBI" id="CHEBI:61717"/>
        <label>3</label>
    </ligand>
    <ligandPart>
        <name>Fe</name>
        <dbReference type="ChEBI" id="CHEBI:18248"/>
    </ligandPart>
</feature>
<feature type="binding site" description="covalent" evidence="9">
    <location>
        <position position="207"/>
    </location>
    <ligand>
        <name>heme c</name>
        <dbReference type="ChEBI" id="CHEBI:61717"/>
        <label>2</label>
    </ligand>
</feature>
<keyword evidence="3 9" id="KW-0349">Heme</keyword>
<keyword evidence="13" id="KW-1185">Reference proteome</keyword>
<feature type="binding site" description="axial binding residue" evidence="10">
    <location>
        <position position="62"/>
    </location>
    <ligand>
        <name>heme c</name>
        <dbReference type="ChEBI" id="CHEBI:61717"/>
        <label>1</label>
    </ligand>
    <ligandPart>
        <name>Fe</name>
        <dbReference type="ChEBI" id="CHEBI:18248"/>
    </ligandPart>
</feature>
<reference evidence="12 13" key="1">
    <citation type="journal article" date="2014" name="Genome Announc.">
        <title>Genome Sequence of Afipia felis Strain 76713, Isolated in Hospital Water Using an Amoeba Co-Culture Procedure.</title>
        <authorList>
            <person name="Benamar S."/>
            <person name="La Scola B."/>
            <person name="Croce O."/>
        </authorList>
    </citation>
    <scope>NUCLEOTIDE SEQUENCE [LARGE SCALE GENOMIC DNA]</scope>
    <source>
        <strain evidence="12 13">76713</strain>
    </source>
</reference>
<dbReference type="RefSeq" id="WP_048756641.1">
    <property type="nucleotide sequence ID" value="NZ_CCAZ020000001.1"/>
</dbReference>
<dbReference type="InterPro" id="IPR014353">
    <property type="entry name" value="Membr-bd_ADH_cyt_c"/>
</dbReference>
<feature type="domain" description="Cytochrome c" evidence="11">
    <location>
        <begin position="304"/>
        <end position="402"/>
    </location>
</feature>
<name>A0A090MRD9_AFIFE</name>
<dbReference type="EMBL" id="CCAZ020000001">
    <property type="protein sequence ID" value="CEG08787.1"/>
    <property type="molecule type" value="Genomic_DNA"/>
</dbReference>
<evidence type="ECO:0000256" key="1">
    <source>
        <dbReference type="ARBA" id="ARBA00004236"/>
    </source>
</evidence>
<evidence type="ECO:0000259" key="11">
    <source>
        <dbReference type="PROSITE" id="PS51007"/>
    </source>
</evidence>
<evidence type="ECO:0000256" key="8">
    <source>
        <dbReference type="ARBA" id="ARBA00023136"/>
    </source>
</evidence>
<dbReference type="AlphaFoldDB" id="A0A090MRD9"/>
<comment type="subcellular location">
    <subcellularLocation>
        <location evidence="1">Cell membrane</location>
    </subcellularLocation>
</comment>
<evidence type="ECO:0000256" key="6">
    <source>
        <dbReference type="ARBA" id="ARBA00022737"/>
    </source>
</evidence>
<proteinExistence type="predicted"/>
<feature type="binding site" description="covalent" evidence="9">
    <location>
        <position position="61"/>
    </location>
    <ligand>
        <name>heme c</name>
        <dbReference type="ChEBI" id="CHEBI:61717"/>
        <label>1</label>
    </ligand>
</feature>
<evidence type="ECO:0000256" key="3">
    <source>
        <dbReference type="ARBA" id="ARBA00022617"/>
    </source>
</evidence>
<dbReference type="Pfam" id="PF13442">
    <property type="entry name" value="Cytochrome_CBB3"/>
    <property type="match status" value="1"/>
</dbReference>
<feature type="binding site" description="axial binding residue" evidence="10">
    <location>
        <position position="208"/>
    </location>
    <ligand>
        <name>heme c</name>
        <dbReference type="ChEBI" id="CHEBI:61717"/>
        <label>2</label>
    </ligand>
    <ligandPart>
        <name>Fe</name>
        <dbReference type="ChEBI" id="CHEBI:18248"/>
    </ligandPart>
</feature>
<evidence type="ECO:0000256" key="2">
    <source>
        <dbReference type="ARBA" id="ARBA00022475"/>
    </source>
</evidence>
<evidence type="ECO:0000313" key="12">
    <source>
        <dbReference type="EMBL" id="CEG08787.1"/>
    </source>
</evidence>
<keyword evidence="6" id="KW-0677">Repeat</keyword>
<evidence type="ECO:0000256" key="10">
    <source>
        <dbReference type="PIRSR" id="PIRSR000018-51"/>
    </source>
</evidence>
<keyword evidence="8" id="KW-0472">Membrane</keyword>
<evidence type="ECO:0000256" key="4">
    <source>
        <dbReference type="ARBA" id="ARBA00022723"/>
    </source>
</evidence>
<dbReference type="Pfam" id="PF00034">
    <property type="entry name" value="Cytochrom_C"/>
    <property type="match status" value="1"/>
</dbReference>
<evidence type="ECO:0000256" key="7">
    <source>
        <dbReference type="ARBA" id="ARBA00023004"/>
    </source>
</evidence>
<feature type="binding site" description="covalent" evidence="9">
    <location>
        <position position="58"/>
    </location>
    <ligand>
        <name>heme c</name>
        <dbReference type="ChEBI" id="CHEBI:61717"/>
        <label>1</label>
    </ligand>
</feature>
<dbReference type="GO" id="GO:0009055">
    <property type="term" value="F:electron transfer activity"/>
    <property type="evidence" value="ECO:0007669"/>
    <property type="project" value="InterPro"/>
</dbReference>
<dbReference type="InterPro" id="IPR051459">
    <property type="entry name" value="Cytochrome_c-type_DH"/>
</dbReference>
<dbReference type="Gene3D" id="1.10.760.10">
    <property type="entry name" value="Cytochrome c-like domain"/>
    <property type="match status" value="3"/>
</dbReference>
<accession>A0A090MRD9</accession>
<feature type="domain" description="Cytochrome c" evidence="11">
    <location>
        <begin position="189"/>
        <end position="296"/>
    </location>
</feature>
<dbReference type="InterPro" id="IPR009056">
    <property type="entry name" value="Cyt_c-like_dom"/>
</dbReference>